<dbReference type="Proteomes" id="UP001227162">
    <property type="component" value="Unassembled WGS sequence"/>
</dbReference>
<keyword evidence="10" id="KW-1185">Reference proteome</keyword>
<dbReference type="GO" id="GO:0016779">
    <property type="term" value="F:nucleotidyltransferase activity"/>
    <property type="evidence" value="ECO:0007669"/>
    <property type="project" value="TreeGrafter"/>
</dbReference>
<dbReference type="CDD" id="cd02503">
    <property type="entry name" value="MobA"/>
    <property type="match status" value="1"/>
</dbReference>
<keyword evidence="1" id="KW-0963">Cytoplasm</keyword>
<evidence type="ECO:0000256" key="6">
    <source>
        <dbReference type="ARBA" id="ARBA00023134"/>
    </source>
</evidence>
<evidence type="ECO:0000256" key="7">
    <source>
        <dbReference type="ARBA" id="ARBA00023150"/>
    </source>
</evidence>
<protein>
    <submittedName>
        <fullName evidence="9">NTP transferase domain-containing protein</fullName>
    </submittedName>
</protein>
<evidence type="ECO:0000256" key="5">
    <source>
        <dbReference type="ARBA" id="ARBA00022842"/>
    </source>
</evidence>
<dbReference type="GO" id="GO:1902758">
    <property type="term" value="P:bis(molybdopterin guanine dinucleotide)molybdenum biosynthetic process"/>
    <property type="evidence" value="ECO:0007669"/>
    <property type="project" value="TreeGrafter"/>
</dbReference>
<dbReference type="InterPro" id="IPR013482">
    <property type="entry name" value="Molybde_CF_guanTrfase"/>
</dbReference>
<comment type="caution">
    <text evidence="9">The sequence shown here is derived from an EMBL/GenBank/DDBJ whole genome shotgun (WGS) entry which is preliminary data.</text>
</comment>
<dbReference type="EMBL" id="JANFFA010000001">
    <property type="protein sequence ID" value="MDQ2093547.1"/>
    <property type="molecule type" value="Genomic_DNA"/>
</dbReference>
<dbReference type="InterPro" id="IPR025877">
    <property type="entry name" value="MobA-like_NTP_Trfase"/>
</dbReference>
<evidence type="ECO:0000313" key="10">
    <source>
        <dbReference type="Proteomes" id="UP001227162"/>
    </source>
</evidence>
<dbReference type="SUPFAM" id="SSF53448">
    <property type="entry name" value="Nucleotide-diphospho-sugar transferases"/>
    <property type="match status" value="1"/>
</dbReference>
<evidence type="ECO:0000256" key="4">
    <source>
        <dbReference type="ARBA" id="ARBA00022741"/>
    </source>
</evidence>
<keyword evidence="2 9" id="KW-0808">Transferase</keyword>
<dbReference type="PANTHER" id="PTHR19136:SF81">
    <property type="entry name" value="MOLYBDENUM COFACTOR GUANYLYLTRANSFERASE"/>
    <property type="match status" value="1"/>
</dbReference>
<dbReference type="GO" id="GO:0046872">
    <property type="term" value="F:metal ion binding"/>
    <property type="evidence" value="ECO:0007669"/>
    <property type="project" value="UniProtKB-KW"/>
</dbReference>
<dbReference type="Gene3D" id="3.90.550.10">
    <property type="entry name" value="Spore Coat Polysaccharide Biosynthesis Protein SpsA, Chain A"/>
    <property type="match status" value="1"/>
</dbReference>
<evidence type="ECO:0000256" key="3">
    <source>
        <dbReference type="ARBA" id="ARBA00022723"/>
    </source>
</evidence>
<reference evidence="9" key="1">
    <citation type="submission" date="2022-07" db="EMBL/GenBank/DDBJ databases">
        <authorList>
            <person name="Otstavnykh N."/>
            <person name="Isaeva M."/>
            <person name="Bystritskaya E."/>
        </authorList>
    </citation>
    <scope>NUCLEOTIDE SEQUENCE</scope>
    <source>
        <strain evidence="9">10Alg 79</strain>
    </source>
</reference>
<organism evidence="9 10">
    <name type="scientific">Rhodalgimonas zhirmunskyi</name>
    <dbReference type="NCBI Taxonomy" id="2964767"/>
    <lineage>
        <taxon>Bacteria</taxon>
        <taxon>Pseudomonadati</taxon>
        <taxon>Pseudomonadota</taxon>
        <taxon>Alphaproteobacteria</taxon>
        <taxon>Rhodobacterales</taxon>
        <taxon>Roseobacteraceae</taxon>
        <taxon>Rhodalgimonas</taxon>
    </lineage>
</organism>
<feature type="domain" description="MobA-like NTP transferase" evidence="8">
    <location>
        <begin position="1"/>
        <end position="148"/>
    </location>
</feature>
<dbReference type="Pfam" id="PF12804">
    <property type="entry name" value="NTP_transf_3"/>
    <property type="match status" value="1"/>
</dbReference>
<dbReference type="InterPro" id="IPR029044">
    <property type="entry name" value="Nucleotide-diphossugar_trans"/>
</dbReference>
<evidence type="ECO:0000259" key="8">
    <source>
        <dbReference type="Pfam" id="PF12804"/>
    </source>
</evidence>
<accession>A0AAJ1X6K2</accession>
<evidence type="ECO:0000256" key="1">
    <source>
        <dbReference type="ARBA" id="ARBA00022490"/>
    </source>
</evidence>
<dbReference type="AlphaFoldDB" id="A0AAJ1X6K2"/>
<dbReference type="PANTHER" id="PTHR19136">
    <property type="entry name" value="MOLYBDENUM COFACTOR GUANYLYLTRANSFERASE"/>
    <property type="match status" value="1"/>
</dbReference>
<keyword evidence="6" id="KW-0342">GTP-binding</keyword>
<gene>
    <name evidence="9" type="ORF">NOI20_05445</name>
</gene>
<dbReference type="GO" id="GO:0005525">
    <property type="term" value="F:GTP binding"/>
    <property type="evidence" value="ECO:0007669"/>
    <property type="project" value="UniProtKB-KW"/>
</dbReference>
<evidence type="ECO:0000313" key="9">
    <source>
        <dbReference type="EMBL" id="MDQ2093547.1"/>
    </source>
</evidence>
<reference evidence="9" key="2">
    <citation type="submission" date="2023-04" db="EMBL/GenBank/DDBJ databases">
        <title>'Rhodoalgimonas zhirmunskyi' gen. nov., isolated from a red alga.</title>
        <authorList>
            <person name="Nedashkovskaya O.I."/>
            <person name="Otstavnykh N.Y."/>
            <person name="Bystritskaya E.P."/>
            <person name="Balabanova L.A."/>
            <person name="Isaeva M.P."/>
        </authorList>
    </citation>
    <scope>NUCLEOTIDE SEQUENCE</scope>
    <source>
        <strain evidence="9">10Alg 79</strain>
    </source>
</reference>
<evidence type="ECO:0000256" key="2">
    <source>
        <dbReference type="ARBA" id="ARBA00022679"/>
    </source>
</evidence>
<sequence>MGGVDKGLLPLGQGTVLSLLIARLGPQAGALALNANGAPDRFVGSGLPDVPVLPDAQRGEDGALLGPLAGVLTAMTWAEGQGADAVLTVAADTPFLPADLVAGLRASARPGAPCLAQSASGRHPTCGLWPVMLRPALETALQSGTRRLGHWAQEQNATWAQFEGMAPDPFFNINTPEDLRQAQVWAGS</sequence>
<keyword evidence="3" id="KW-0479">Metal-binding</keyword>
<keyword evidence="4" id="KW-0547">Nucleotide-binding</keyword>
<name>A0AAJ1X6K2_9RHOB</name>
<proteinExistence type="predicted"/>
<keyword evidence="5" id="KW-0460">Magnesium</keyword>
<keyword evidence="7" id="KW-0501">Molybdenum cofactor biosynthesis</keyword>